<feature type="region of interest" description="Disordered" evidence="1">
    <location>
        <begin position="1"/>
        <end position="112"/>
    </location>
</feature>
<dbReference type="OrthoDB" id="5154130at2759"/>
<keyword evidence="4" id="KW-1185">Reference proteome</keyword>
<dbReference type="InterPro" id="IPR018306">
    <property type="entry name" value="Phage_T5_Orf172_DNA-bd"/>
</dbReference>
<evidence type="ECO:0000259" key="2">
    <source>
        <dbReference type="Pfam" id="PF10544"/>
    </source>
</evidence>
<feature type="region of interest" description="Disordered" evidence="1">
    <location>
        <begin position="368"/>
        <end position="411"/>
    </location>
</feature>
<feature type="compositionally biased region" description="Basic and acidic residues" evidence="1">
    <location>
        <begin position="62"/>
        <end position="75"/>
    </location>
</feature>
<gene>
    <name evidence="3" type="ORF">TOPH_06425</name>
</gene>
<evidence type="ECO:0000256" key="1">
    <source>
        <dbReference type="SAM" id="MobiDB-lite"/>
    </source>
</evidence>
<name>A0A0L0N4Y2_TOLOC</name>
<dbReference type="Pfam" id="PF10544">
    <property type="entry name" value="T5orf172"/>
    <property type="match status" value="1"/>
</dbReference>
<feature type="compositionally biased region" description="Polar residues" evidence="1">
    <location>
        <begin position="33"/>
        <end position="48"/>
    </location>
</feature>
<dbReference type="AlphaFoldDB" id="A0A0L0N4Y2"/>
<organism evidence="3 4">
    <name type="scientific">Tolypocladium ophioglossoides (strain CBS 100239)</name>
    <name type="common">Snaketongue truffleclub</name>
    <name type="synonym">Elaphocordyceps ophioglossoides</name>
    <dbReference type="NCBI Taxonomy" id="1163406"/>
    <lineage>
        <taxon>Eukaryota</taxon>
        <taxon>Fungi</taxon>
        <taxon>Dikarya</taxon>
        <taxon>Ascomycota</taxon>
        <taxon>Pezizomycotina</taxon>
        <taxon>Sordariomycetes</taxon>
        <taxon>Hypocreomycetidae</taxon>
        <taxon>Hypocreales</taxon>
        <taxon>Ophiocordycipitaceae</taxon>
        <taxon>Tolypocladium</taxon>
    </lineage>
</organism>
<feature type="compositionally biased region" description="Acidic residues" evidence="1">
    <location>
        <begin position="377"/>
        <end position="387"/>
    </location>
</feature>
<reference evidence="3 4" key="1">
    <citation type="journal article" date="2015" name="BMC Genomics">
        <title>The genome of the truffle-parasite Tolypocladium ophioglossoides and the evolution of antifungal peptaibiotics.</title>
        <authorList>
            <person name="Quandt C.A."/>
            <person name="Bushley K.E."/>
            <person name="Spatafora J.W."/>
        </authorList>
    </citation>
    <scope>NUCLEOTIDE SEQUENCE [LARGE SCALE GENOMIC DNA]</scope>
    <source>
        <strain evidence="3 4">CBS 100239</strain>
    </source>
</reference>
<comment type="caution">
    <text evidence="3">The sequence shown here is derived from an EMBL/GenBank/DDBJ whole genome shotgun (WGS) entry which is preliminary data.</text>
</comment>
<dbReference type="STRING" id="1163406.A0A0L0N4Y2"/>
<accession>A0A0L0N4Y2</accession>
<proteinExistence type="predicted"/>
<sequence length="411" mass="46514">MNTPDRSGLLDPNDVSPTPSGRSSSTKAKRARNTPSASPSRSVVTRSLSRPLAQSPPAATPDAKRPELSSEHETDATSYGEASIEPQDQTQPTSTPPSSAARKSSVPKKFKPIGSWEVNEKLENELRQTQDTAKGLKEGYNYVFSVVTADGSSLIKIGIASQVETRRRDIAAKCGHKEVKTLNHNQRRISEYKTAEKLIKIELHNFRYQFDCICKVSHEEYFKVDENVALDVTQRWTAFCETKPWDEKGTLHPFWKNRLQKLPRKSDHCEKPEEHEPLAERWSKFTNATQWAVLSFNATSVQRAIQPWRWHWVSLFQALYLAYVTFPDPMSAGCLVALVIWMLGERDLLGVPILWTIPRSLKQIMDDDLGKKKDANEETEGEDEMQETQEISTTQMEGMPATPTPRRMKSA</sequence>
<dbReference type="EMBL" id="LFRF01000022">
    <property type="protein sequence ID" value="KND88895.1"/>
    <property type="molecule type" value="Genomic_DNA"/>
</dbReference>
<evidence type="ECO:0000313" key="3">
    <source>
        <dbReference type="EMBL" id="KND88895.1"/>
    </source>
</evidence>
<protein>
    <recommendedName>
        <fullName evidence="2">Bacteriophage T5 Orf172 DNA-binding domain-containing protein</fullName>
    </recommendedName>
</protein>
<evidence type="ECO:0000313" key="4">
    <source>
        <dbReference type="Proteomes" id="UP000036947"/>
    </source>
</evidence>
<feature type="compositionally biased region" description="Polar residues" evidence="1">
    <location>
        <begin position="15"/>
        <end position="26"/>
    </location>
</feature>
<dbReference type="Proteomes" id="UP000036947">
    <property type="component" value="Unassembled WGS sequence"/>
</dbReference>
<feature type="compositionally biased region" description="Low complexity" evidence="1">
    <location>
        <begin position="86"/>
        <end position="99"/>
    </location>
</feature>
<feature type="domain" description="Bacteriophage T5 Orf172 DNA-binding" evidence="2">
    <location>
        <begin position="139"/>
        <end position="236"/>
    </location>
</feature>